<proteinExistence type="predicted"/>
<organism evidence="2 3">
    <name type="scientific">Cardiosporidium cionae</name>
    <dbReference type="NCBI Taxonomy" id="476202"/>
    <lineage>
        <taxon>Eukaryota</taxon>
        <taxon>Sar</taxon>
        <taxon>Alveolata</taxon>
        <taxon>Apicomplexa</taxon>
        <taxon>Aconoidasida</taxon>
        <taxon>Nephromycida</taxon>
        <taxon>Cardiosporidium</taxon>
    </lineage>
</organism>
<comment type="caution">
    <text evidence="2">The sequence shown here is derived from an EMBL/GenBank/DDBJ whole genome shotgun (WGS) entry which is preliminary data.</text>
</comment>
<sequence length="302" mass="33385">MEHRVTSHCFSCWRGVRGITLPFLFQRLQQFSGTSHQFPLHGVLRTTLSPHSTSVSSSAHQHAASPRNAREISSVACHFKAFNSRCMLLSPFMPFQTLNHSLFLIPQTCCSYPEGIAAALFGACYSTTSTATNNFPQGYKLRIARALSFGVAAGLLLYGCGYGAWLFLDWPPPVQLALKRVREHPVILKEMGETLSFGWFWRGYVHDEHALIKLDVSGSNGCKGVALCQCQKDSKSGDWKILAFQFYQNNFAETSMDASTSSQHPFPLSTVITDDILAANRGHSVGIPSLEAKDETEVETES</sequence>
<accession>A0ABQ7J8M5</accession>
<protein>
    <submittedName>
        <fullName evidence="2">Uncharacterized protein</fullName>
    </submittedName>
</protein>
<evidence type="ECO:0000256" key="1">
    <source>
        <dbReference type="SAM" id="Phobius"/>
    </source>
</evidence>
<keyword evidence="1" id="KW-0812">Transmembrane</keyword>
<evidence type="ECO:0000313" key="2">
    <source>
        <dbReference type="EMBL" id="KAF8820346.1"/>
    </source>
</evidence>
<reference evidence="2 3" key="1">
    <citation type="journal article" date="2020" name="bioRxiv">
        <title>Metabolic contributions of an alphaproteobacterial endosymbiont in the apicomplexan Cardiosporidium cionae.</title>
        <authorList>
            <person name="Hunter E.S."/>
            <person name="Paight C.J."/>
            <person name="Lane C.E."/>
        </authorList>
    </citation>
    <scope>NUCLEOTIDE SEQUENCE [LARGE SCALE GENOMIC DNA]</scope>
    <source>
        <strain evidence="2">ESH_2018</strain>
    </source>
</reference>
<name>A0ABQ7J8M5_9APIC</name>
<keyword evidence="3" id="KW-1185">Reference proteome</keyword>
<feature type="transmembrane region" description="Helical" evidence="1">
    <location>
        <begin position="146"/>
        <end position="168"/>
    </location>
</feature>
<evidence type="ECO:0000313" key="3">
    <source>
        <dbReference type="Proteomes" id="UP000823046"/>
    </source>
</evidence>
<dbReference type="Proteomes" id="UP000823046">
    <property type="component" value="Unassembled WGS sequence"/>
</dbReference>
<dbReference type="EMBL" id="JADAQX010000412">
    <property type="protein sequence ID" value="KAF8820346.1"/>
    <property type="molecule type" value="Genomic_DNA"/>
</dbReference>
<gene>
    <name evidence="2" type="ORF">IE077_003275</name>
</gene>
<keyword evidence="1" id="KW-1133">Transmembrane helix</keyword>
<keyword evidence="1" id="KW-0472">Membrane</keyword>